<evidence type="ECO:0000313" key="11">
    <source>
        <dbReference type="Proteomes" id="UP001151287"/>
    </source>
</evidence>
<evidence type="ECO:0000256" key="8">
    <source>
        <dbReference type="ARBA" id="ARBA00047707"/>
    </source>
</evidence>
<gene>
    <name evidence="10" type="ORF">LUZ63_018449</name>
</gene>
<dbReference type="PANTHER" id="PTHR43539">
    <property type="entry name" value="FLAVIN-BINDING MONOOXYGENASE-LIKE PROTEIN (AFU_ORTHOLOGUE AFUA_4G09220)"/>
    <property type="match status" value="1"/>
</dbReference>
<keyword evidence="7 9" id="KW-0503">Monooxygenase</keyword>
<evidence type="ECO:0000256" key="1">
    <source>
        <dbReference type="ARBA" id="ARBA00001974"/>
    </source>
</evidence>
<dbReference type="InterPro" id="IPR020946">
    <property type="entry name" value="Flavin_mOase-like"/>
</dbReference>
<dbReference type="InterPro" id="IPR000960">
    <property type="entry name" value="Flavin_mOase"/>
</dbReference>
<dbReference type="GO" id="GO:0004499">
    <property type="term" value="F:N,N-dimethylaniline monooxygenase activity"/>
    <property type="evidence" value="ECO:0007669"/>
    <property type="project" value="InterPro"/>
</dbReference>
<evidence type="ECO:0000256" key="2">
    <source>
        <dbReference type="ARBA" id="ARBA00009183"/>
    </source>
</evidence>
<accession>A0A9Q0HI33</accession>
<dbReference type="GO" id="GO:0009851">
    <property type="term" value="P:auxin biosynthetic process"/>
    <property type="evidence" value="ECO:0007669"/>
    <property type="project" value="TreeGrafter"/>
</dbReference>
<dbReference type="PRINTS" id="PR00469">
    <property type="entry name" value="PNDRDTASEII"/>
</dbReference>
<dbReference type="PRINTS" id="PR00368">
    <property type="entry name" value="FADPNR"/>
</dbReference>
<dbReference type="PANTHER" id="PTHR43539:SF51">
    <property type="entry name" value="INDOLE-3-PYRUVATE MONOOXYGENASE YUCCA8"/>
    <property type="match status" value="1"/>
</dbReference>
<evidence type="ECO:0000256" key="9">
    <source>
        <dbReference type="RuleBase" id="RU361177"/>
    </source>
</evidence>
<dbReference type="Pfam" id="PF00743">
    <property type="entry name" value="FMO-like"/>
    <property type="match status" value="1"/>
</dbReference>
<dbReference type="InterPro" id="IPR036188">
    <property type="entry name" value="FAD/NAD-bd_sf"/>
</dbReference>
<comment type="cofactor">
    <cofactor evidence="1 9">
        <name>FAD</name>
        <dbReference type="ChEBI" id="CHEBI:57692"/>
    </cofactor>
</comment>
<dbReference type="FunFam" id="3.50.50.60:FF:000100">
    <property type="entry name" value="Flavin-containing monooxygenase"/>
    <property type="match status" value="1"/>
</dbReference>
<dbReference type="GO" id="GO:0050661">
    <property type="term" value="F:NADP binding"/>
    <property type="evidence" value="ECO:0007669"/>
    <property type="project" value="InterPro"/>
</dbReference>
<comment type="similarity">
    <text evidence="2 9">Belongs to the FMO family.</text>
</comment>
<proteinExistence type="inferred from homology"/>
<dbReference type="InterPro" id="IPR050982">
    <property type="entry name" value="Auxin_biosynth/cation_transpt"/>
</dbReference>
<evidence type="ECO:0000256" key="3">
    <source>
        <dbReference type="ARBA" id="ARBA00022630"/>
    </source>
</evidence>
<comment type="catalytic activity">
    <reaction evidence="8">
        <text>indole-3-pyruvate + NADPH + O2 + H(+) = (indol-3-yl)acetate + CO2 + NADP(+) + H2O</text>
        <dbReference type="Rhea" id="RHEA:34331"/>
        <dbReference type="ChEBI" id="CHEBI:15377"/>
        <dbReference type="ChEBI" id="CHEBI:15378"/>
        <dbReference type="ChEBI" id="CHEBI:15379"/>
        <dbReference type="ChEBI" id="CHEBI:16526"/>
        <dbReference type="ChEBI" id="CHEBI:17640"/>
        <dbReference type="ChEBI" id="CHEBI:30854"/>
        <dbReference type="ChEBI" id="CHEBI:57783"/>
        <dbReference type="ChEBI" id="CHEBI:58349"/>
        <dbReference type="EC" id="1.14.13.168"/>
    </reaction>
</comment>
<reference evidence="10" key="1">
    <citation type="journal article" date="2022" name="Cell">
        <title>Repeat-based holocentromeres influence genome architecture and karyotype evolution.</title>
        <authorList>
            <person name="Hofstatter P.G."/>
            <person name="Thangavel G."/>
            <person name="Lux T."/>
            <person name="Neumann P."/>
            <person name="Vondrak T."/>
            <person name="Novak P."/>
            <person name="Zhang M."/>
            <person name="Costa L."/>
            <person name="Castellani M."/>
            <person name="Scott A."/>
            <person name="Toegelov H."/>
            <person name="Fuchs J."/>
            <person name="Mata-Sucre Y."/>
            <person name="Dias Y."/>
            <person name="Vanzela A.L.L."/>
            <person name="Huettel B."/>
            <person name="Almeida C.C.S."/>
            <person name="Simkova H."/>
            <person name="Souza G."/>
            <person name="Pedrosa-Harand A."/>
            <person name="Macas J."/>
            <person name="Mayer K.F.X."/>
            <person name="Houben A."/>
            <person name="Marques A."/>
        </authorList>
    </citation>
    <scope>NUCLEOTIDE SEQUENCE</scope>
    <source>
        <strain evidence="10">RhyBre1mFocal</strain>
    </source>
</reference>
<keyword evidence="4 9" id="KW-0274">FAD</keyword>
<name>A0A9Q0HI33_9POAL</name>
<dbReference type="EMBL" id="JAMQYH010000005">
    <property type="protein sequence ID" value="KAJ1687059.1"/>
    <property type="molecule type" value="Genomic_DNA"/>
</dbReference>
<dbReference type="Proteomes" id="UP001151287">
    <property type="component" value="Unassembled WGS sequence"/>
</dbReference>
<protein>
    <recommendedName>
        <fullName evidence="9">Flavin-containing monooxygenase</fullName>
        <ecNumber evidence="9">1.-.-.-</ecNumber>
    </recommendedName>
</protein>
<dbReference type="GO" id="GO:0103075">
    <property type="term" value="F:indole-3-pyruvate monooxygenase activity"/>
    <property type="evidence" value="ECO:0007669"/>
    <property type="project" value="UniProtKB-EC"/>
</dbReference>
<keyword evidence="11" id="KW-1185">Reference proteome</keyword>
<sequence length="380" mass="41630">MSFVEGPIIIGAGPSGLAIAASLTGLSVPYIILERSTGIADLWRNRTYDRLSLHLPKQFCELPHLPFPPTFPIYPSKSQFLQYLETYTSHFSITPHFSKNVIEARYDSSSSVWRVKAKNSNGGVVVYVSKWIVVATGENAEPVVPIVKGRERFKGDVLHSGEYRNGDRYKGKKVLVIGCGNSGMEICLDLFDHGALPLLSVRSGIHILPRDMFGVSTFDLAVKLLKGLPVKLVDQFLVLASKMILGDTEKYGLRRPKVGPLERKNITGKSPVLDVGALSLIKSGKIKVVPEVETFTTNGVRFIDGNEITFDSILFATGYRSNVPLWLKNCDFFTGDGKPKDAFPNGWKGENGLYTVGFTGKGLYGASSDALKVAQDIAQI</sequence>
<dbReference type="SUPFAM" id="SSF51905">
    <property type="entry name" value="FAD/NAD(P)-binding domain"/>
    <property type="match status" value="2"/>
</dbReference>
<evidence type="ECO:0000256" key="7">
    <source>
        <dbReference type="ARBA" id="ARBA00023033"/>
    </source>
</evidence>
<keyword evidence="3 9" id="KW-0285">Flavoprotein</keyword>
<dbReference type="PIRSF" id="PIRSF000332">
    <property type="entry name" value="FMO"/>
    <property type="match status" value="1"/>
</dbReference>
<evidence type="ECO:0000256" key="4">
    <source>
        <dbReference type="ARBA" id="ARBA00022827"/>
    </source>
</evidence>
<dbReference type="EC" id="1.-.-.-" evidence="9"/>
<dbReference type="AlphaFoldDB" id="A0A9Q0HI33"/>
<evidence type="ECO:0000313" key="10">
    <source>
        <dbReference type="EMBL" id="KAJ1687059.1"/>
    </source>
</evidence>
<dbReference type="GO" id="GO:0050660">
    <property type="term" value="F:flavin adenine dinucleotide binding"/>
    <property type="evidence" value="ECO:0007669"/>
    <property type="project" value="InterPro"/>
</dbReference>
<organism evidence="10 11">
    <name type="scientific">Rhynchospora breviuscula</name>
    <dbReference type="NCBI Taxonomy" id="2022672"/>
    <lineage>
        <taxon>Eukaryota</taxon>
        <taxon>Viridiplantae</taxon>
        <taxon>Streptophyta</taxon>
        <taxon>Embryophyta</taxon>
        <taxon>Tracheophyta</taxon>
        <taxon>Spermatophyta</taxon>
        <taxon>Magnoliopsida</taxon>
        <taxon>Liliopsida</taxon>
        <taxon>Poales</taxon>
        <taxon>Cyperaceae</taxon>
        <taxon>Cyperoideae</taxon>
        <taxon>Rhynchosporeae</taxon>
        <taxon>Rhynchospora</taxon>
    </lineage>
</organism>
<evidence type="ECO:0000256" key="6">
    <source>
        <dbReference type="ARBA" id="ARBA00023002"/>
    </source>
</evidence>
<dbReference type="Gene3D" id="3.50.50.60">
    <property type="entry name" value="FAD/NAD(P)-binding domain"/>
    <property type="match status" value="1"/>
</dbReference>
<dbReference type="OrthoDB" id="66881at2759"/>
<comment type="caution">
    <text evidence="10">The sequence shown here is derived from an EMBL/GenBank/DDBJ whole genome shotgun (WGS) entry which is preliminary data.</text>
</comment>
<keyword evidence="5" id="KW-0521">NADP</keyword>
<evidence type="ECO:0000256" key="5">
    <source>
        <dbReference type="ARBA" id="ARBA00022857"/>
    </source>
</evidence>
<keyword evidence="6 9" id="KW-0560">Oxidoreductase</keyword>